<dbReference type="Proteomes" id="UP000644699">
    <property type="component" value="Unassembled WGS sequence"/>
</dbReference>
<reference evidence="4" key="2">
    <citation type="submission" date="2020-09" db="EMBL/GenBank/DDBJ databases">
        <authorList>
            <person name="Sun Q."/>
            <person name="Zhou Y."/>
        </authorList>
    </citation>
    <scope>NUCLEOTIDE SEQUENCE</scope>
    <source>
        <strain evidence="4">CGMCC 1.15367</strain>
    </source>
</reference>
<protein>
    <recommendedName>
        <fullName evidence="3">Thioredoxin domain-containing protein</fullName>
    </recommendedName>
</protein>
<dbReference type="RefSeq" id="WP_188906442.1">
    <property type="nucleotide sequence ID" value="NZ_BMIQ01000001.1"/>
</dbReference>
<evidence type="ECO:0000259" key="3">
    <source>
        <dbReference type="PROSITE" id="PS51352"/>
    </source>
</evidence>
<comment type="caution">
    <text evidence="4">The sequence shown here is derived from an EMBL/GenBank/DDBJ whole genome shotgun (WGS) entry which is preliminary data.</text>
</comment>
<feature type="chain" id="PRO_5036858343" description="Thioredoxin domain-containing protein" evidence="2">
    <location>
        <begin position="20"/>
        <end position="217"/>
    </location>
</feature>
<dbReference type="AlphaFoldDB" id="A0A916ZC88"/>
<gene>
    <name evidence="4" type="ORF">GCM10011390_02740</name>
</gene>
<proteinExistence type="predicted"/>
<feature type="domain" description="Thioredoxin" evidence="3">
    <location>
        <begin position="25"/>
        <end position="211"/>
    </location>
</feature>
<dbReference type="PANTHER" id="PTHR35891:SF3">
    <property type="entry name" value="THIOL:DISULFIDE INTERCHANGE PROTEIN DSBL"/>
    <property type="match status" value="1"/>
</dbReference>
<sequence>MNRRTFVVSTVTVAAAVFAGGAAVFRRGATAPEPATAGADHLVRAHSPVVGKADAKVTVAEFFDPSCEACRAFHPILEQILGAHPEDVRLVLRYAPLHDGSDEAVKILEASRRQDKFDAVLDALFERQPEWAVHGAPDLSKAWEIAGSTGLNLERARKDAATPEVEAVLRQDVADMDAAKVDKTPTFFVNGRAPAQFGPQPLYDMIVAEIARDGRPT</sequence>
<feature type="signal peptide" evidence="2">
    <location>
        <begin position="1"/>
        <end position="19"/>
    </location>
</feature>
<dbReference type="InterPro" id="IPR036249">
    <property type="entry name" value="Thioredoxin-like_sf"/>
</dbReference>
<evidence type="ECO:0000256" key="1">
    <source>
        <dbReference type="ARBA" id="ARBA00003565"/>
    </source>
</evidence>
<dbReference type="EMBL" id="BMIQ01000001">
    <property type="protein sequence ID" value="GGD87477.1"/>
    <property type="molecule type" value="Genomic_DNA"/>
</dbReference>
<organism evidence="4 5">
    <name type="scientific">Aureimonas endophytica</name>
    <dbReference type="NCBI Taxonomy" id="2027858"/>
    <lineage>
        <taxon>Bacteria</taxon>
        <taxon>Pseudomonadati</taxon>
        <taxon>Pseudomonadota</taxon>
        <taxon>Alphaproteobacteria</taxon>
        <taxon>Hyphomicrobiales</taxon>
        <taxon>Aurantimonadaceae</taxon>
        <taxon>Aureimonas</taxon>
    </lineage>
</organism>
<dbReference type="Pfam" id="PF13462">
    <property type="entry name" value="Thioredoxin_4"/>
    <property type="match status" value="1"/>
</dbReference>
<dbReference type="SUPFAM" id="SSF52833">
    <property type="entry name" value="Thioredoxin-like"/>
    <property type="match status" value="1"/>
</dbReference>
<keyword evidence="5" id="KW-1185">Reference proteome</keyword>
<evidence type="ECO:0000313" key="5">
    <source>
        <dbReference type="Proteomes" id="UP000644699"/>
    </source>
</evidence>
<dbReference type="PROSITE" id="PS51352">
    <property type="entry name" value="THIOREDOXIN_2"/>
    <property type="match status" value="1"/>
</dbReference>
<accession>A0A916ZC88</accession>
<dbReference type="InterPro" id="IPR012336">
    <property type="entry name" value="Thioredoxin-like_fold"/>
</dbReference>
<reference evidence="4" key="1">
    <citation type="journal article" date="2014" name="Int. J. Syst. Evol. Microbiol.">
        <title>Complete genome sequence of Corynebacterium casei LMG S-19264T (=DSM 44701T), isolated from a smear-ripened cheese.</title>
        <authorList>
            <consortium name="US DOE Joint Genome Institute (JGI-PGF)"/>
            <person name="Walter F."/>
            <person name="Albersmeier A."/>
            <person name="Kalinowski J."/>
            <person name="Ruckert C."/>
        </authorList>
    </citation>
    <scope>NUCLEOTIDE SEQUENCE</scope>
    <source>
        <strain evidence="4">CGMCC 1.15367</strain>
    </source>
</reference>
<dbReference type="InterPro" id="IPR050824">
    <property type="entry name" value="Thiol_disulfide_DsbA"/>
</dbReference>
<dbReference type="Gene3D" id="3.40.30.10">
    <property type="entry name" value="Glutaredoxin"/>
    <property type="match status" value="1"/>
</dbReference>
<dbReference type="InterPro" id="IPR013766">
    <property type="entry name" value="Thioredoxin_domain"/>
</dbReference>
<dbReference type="PANTHER" id="PTHR35891">
    <property type="entry name" value="THIOL:DISULFIDE INTERCHANGE PROTEIN DSBA"/>
    <property type="match status" value="1"/>
</dbReference>
<evidence type="ECO:0000256" key="2">
    <source>
        <dbReference type="SAM" id="SignalP"/>
    </source>
</evidence>
<keyword evidence="2" id="KW-0732">Signal</keyword>
<comment type="function">
    <text evidence="1">May be required for disulfide bond formation in some proteins.</text>
</comment>
<name>A0A916ZC88_9HYPH</name>
<evidence type="ECO:0000313" key="4">
    <source>
        <dbReference type="EMBL" id="GGD87477.1"/>
    </source>
</evidence>